<dbReference type="Proteomes" id="UP000789706">
    <property type="component" value="Unassembled WGS sequence"/>
</dbReference>
<organism evidence="2 3">
    <name type="scientific">Diversispora eburnea</name>
    <dbReference type="NCBI Taxonomy" id="1213867"/>
    <lineage>
        <taxon>Eukaryota</taxon>
        <taxon>Fungi</taxon>
        <taxon>Fungi incertae sedis</taxon>
        <taxon>Mucoromycota</taxon>
        <taxon>Glomeromycotina</taxon>
        <taxon>Glomeromycetes</taxon>
        <taxon>Diversisporales</taxon>
        <taxon>Diversisporaceae</taxon>
        <taxon>Diversispora</taxon>
    </lineage>
</organism>
<protein>
    <submittedName>
        <fullName evidence="2">2020_t:CDS:1</fullName>
    </submittedName>
</protein>
<name>A0A9N9AIA8_9GLOM</name>
<evidence type="ECO:0000313" key="3">
    <source>
        <dbReference type="Proteomes" id="UP000789706"/>
    </source>
</evidence>
<gene>
    <name evidence="2" type="ORF">DEBURN_LOCUS6263</name>
</gene>
<evidence type="ECO:0000256" key="1">
    <source>
        <dbReference type="SAM" id="MobiDB-lite"/>
    </source>
</evidence>
<sequence>MCLKYKTGFEQMAVNSIFLCLRKWIDDHINSNDNKAAGKRKCEHINESMCAIQNLNISRGRQTMEEAKKSHKSSNDLRDPNIYL</sequence>
<feature type="compositionally biased region" description="Basic and acidic residues" evidence="1">
    <location>
        <begin position="62"/>
        <end position="84"/>
    </location>
</feature>
<accession>A0A9N9AIA8</accession>
<comment type="caution">
    <text evidence="2">The sequence shown here is derived from an EMBL/GenBank/DDBJ whole genome shotgun (WGS) entry which is preliminary data.</text>
</comment>
<feature type="region of interest" description="Disordered" evidence="1">
    <location>
        <begin position="61"/>
        <end position="84"/>
    </location>
</feature>
<reference evidence="2" key="1">
    <citation type="submission" date="2021-06" db="EMBL/GenBank/DDBJ databases">
        <authorList>
            <person name="Kallberg Y."/>
            <person name="Tangrot J."/>
            <person name="Rosling A."/>
        </authorList>
    </citation>
    <scope>NUCLEOTIDE SEQUENCE</scope>
    <source>
        <strain evidence="2">AZ414A</strain>
    </source>
</reference>
<dbReference type="AlphaFoldDB" id="A0A9N9AIA8"/>
<evidence type="ECO:0000313" key="2">
    <source>
        <dbReference type="EMBL" id="CAG8533634.1"/>
    </source>
</evidence>
<proteinExistence type="predicted"/>
<dbReference type="EMBL" id="CAJVPK010000627">
    <property type="protein sequence ID" value="CAG8533634.1"/>
    <property type="molecule type" value="Genomic_DNA"/>
</dbReference>
<keyword evidence="3" id="KW-1185">Reference proteome</keyword>